<reference evidence="1" key="2">
    <citation type="journal article" date="2022" name="New Phytol.">
        <title>Evolutionary transition to the ectomycorrhizal habit in the genomes of a hyperdiverse lineage of mushroom-forming fungi.</title>
        <authorList>
            <person name="Looney B."/>
            <person name="Miyauchi S."/>
            <person name="Morin E."/>
            <person name="Drula E."/>
            <person name="Courty P.E."/>
            <person name="Kohler A."/>
            <person name="Kuo A."/>
            <person name="LaButti K."/>
            <person name="Pangilinan J."/>
            <person name="Lipzen A."/>
            <person name="Riley R."/>
            <person name="Andreopoulos W."/>
            <person name="He G."/>
            <person name="Johnson J."/>
            <person name="Nolan M."/>
            <person name="Tritt A."/>
            <person name="Barry K.W."/>
            <person name="Grigoriev I.V."/>
            <person name="Nagy L.G."/>
            <person name="Hibbett D."/>
            <person name="Henrissat B."/>
            <person name="Matheny P.B."/>
            <person name="Labbe J."/>
            <person name="Martin F.M."/>
        </authorList>
    </citation>
    <scope>NUCLEOTIDE SEQUENCE</scope>
    <source>
        <strain evidence="1">FP105234-sp</strain>
    </source>
</reference>
<accession>A0ACB8RTN8</accession>
<proteinExistence type="predicted"/>
<keyword evidence="1" id="KW-0808">Transferase</keyword>
<reference evidence="1" key="1">
    <citation type="submission" date="2021-02" db="EMBL/GenBank/DDBJ databases">
        <authorList>
            <consortium name="DOE Joint Genome Institute"/>
            <person name="Ahrendt S."/>
            <person name="Looney B.P."/>
            <person name="Miyauchi S."/>
            <person name="Morin E."/>
            <person name="Drula E."/>
            <person name="Courty P.E."/>
            <person name="Chicoki N."/>
            <person name="Fauchery L."/>
            <person name="Kohler A."/>
            <person name="Kuo A."/>
            <person name="Labutti K."/>
            <person name="Pangilinan J."/>
            <person name="Lipzen A."/>
            <person name="Riley R."/>
            <person name="Andreopoulos W."/>
            <person name="He G."/>
            <person name="Johnson J."/>
            <person name="Barry K.W."/>
            <person name="Grigoriev I.V."/>
            <person name="Nagy L."/>
            <person name="Hibbett D."/>
            <person name="Henrissat B."/>
            <person name="Matheny P.B."/>
            <person name="Labbe J."/>
            <person name="Martin F."/>
        </authorList>
    </citation>
    <scope>NUCLEOTIDE SEQUENCE</scope>
    <source>
        <strain evidence="1">FP105234-sp</strain>
    </source>
</reference>
<dbReference type="EMBL" id="MU275909">
    <property type="protein sequence ID" value="KAI0047208.1"/>
    <property type="molecule type" value="Genomic_DNA"/>
</dbReference>
<protein>
    <submittedName>
        <fullName evidence="1">4-hydroxybenzoate polyprenyl transferase</fullName>
    </submittedName>
</protein>
<sequence length="299" mass="32481">MSSASQSTSAIWPWIELSRINIFAGTMLLFWPYAWGLTMSARAVSMPLTTYAASIAYGLVFATVLHSAMCVWNDILDREFDRLVERTKYRPIADGRISVPGALAFLFVHLVVIIALMWPLNSLAWNICLITVFPLNGIYPLMKRITNWPQAWLGLAHNMLALVSWSAVQHEISPAAFALLAGCWSWTLYFDTIYACQDKRDDVSAGVKSTALLFGTRVKAALACFAALIAGGLAASGHLGAQGPAFYALAVGGAVLHLGWQLGGLDVDNARSCLAAFEKNGFEFGGIVWAGLVVDYLLV</sequence>
<keyword evidence="2" id="KW-1185">Reference proteome</keyword>
<comment type="caution">
    <text evidence="1">The sequence shown here is derived from an EMBL/GenBank/DDBJ whole genome shotgun (WGS) entry which is preliminary data.</text>
</comment>
<evidence type="ECO:0000313" key="2">
    <source>
        <dbReference type="Proteomes" id="UP000814033"/>
    </source>
</evidence>
<gene>
    <name evidence="1" type="ORF">FA95DRAFT_1606298</name>
</gene>
<name>A0ACB8RTN8_9AGAM</name>
<dbReference type="Proteomes" id="UP000814033">
    <property type="component" value="Unassembled WGS sequence"/>
</dbReference>
<evidence type="ECO:0000313" key="1">
    <source>
        <dbReference type="EMBL" id="KAI0047208.1"/>
    </source>
</evidence>
<organism evidence="1 2">
    <name type="scientific">Auriscalpium vulgare</name>
    <dbReference type="NCBI Taxonomy" id="40419"/>
    <lineage>
        <taxon>Eukaryota</taxon>
        <taxon>Fungi</taxon>
        <taxon>Dikarya</taxon>
        <taxon>Basidiomycota</taxon>
        <taxon>Agaricomycotina</taxon>
        <taxon>Agaricomycetes</taxon>
        <taxon>Russulales</taxon>
        <taxon>Auriscalpiaceae</taxon>
        <taxon>Auriscalpium</taxon>
    </lineage>
</organism>